<comment type="caution">
    <text evidence="4">The sequence shown here is derived from an EMBL/GenBank/DDBJ whole genome shotgun (WGS) entry which is preliminary data.</text>
</comment>
<dbReference type="EMBL" id="JAERTX010000014">
    <property type="protein sequence ID" value="MBM9461133.1"/>
    <property type="molecule type" value="Genomic_DNA"/>
</dbReference>
<keyword evidence="1" id="KW-1133">Transmembrane helix</keyword>
<name>A0A938Y6U3_9ACTN</name>
<evidence type="ECO:0000256" key="1">
    <source>
        <dbReference type="SAM" id="Phobius"/>
    </source>
</evidence>
<dbReference type="NCBIfam" id="TIGR00996">
    <property type="entry name" value="Mtu_fam_mce"/>
    <property type="match status" value="1"/>
</dbReference>
<dbReference type="GO" id="GO:0005576">
    <property type="term" value="C:extracellular region"/>
    <property type="evidence" value="ECO:0007669"/>
    <property type="project" value="TreeGrafter"/>
</dbReference>
<organism evidence="4 5">
    <name type="scientific">Nocardioides faecalis</name>
    <dbReference type="NCBI Taxonomy" id="2803858"/>
    <lineage>
        <taxon>Bacteria</taxon>
        <taxon>Bacillati</taxon>
        <taxon>Actinomycetota</taxon>
        <taxon>Actinomycetes</taxon>
        <taxon>Propionibacteriales</taxon>
        <taxon>Nocardioidaceae</taxon>
        <taxon>Nocardioides</taxon>
    </lineage>
</organism>
<accession>A0A938Y6U3</accession>
<dbReference type="InterPro" id="IPR024516">
    <property type="entry name" value="Mce_C"/>
</dbReference>
<dbReference type="RefSeq" id="WP_205292457.1">
    <property type="nucleotide sequence ID" value="NZ_CP074406.1"/>
</dbReference>
<protein>
    <submittedName>
        <fullName evidence="4">MCE family protein</fullName>
    </submittedName>
</protein>
<feature type="domain" description="Mammalian cell entry C-terminal" evidence="3">
    <location>
        <begin position="139"/>
        <end position="329"/>
    </location>
</feature>
<keyword evidence="1" id="KW-0812">Transmembrane</keyword>
<reference evidence="4" key="1">
    <citation type="submission" date="2021-01" db="EMBL/GenBank/DDBJ databases">
        <title>Novel species in genus Nocardioides.</title>
        <authorList>
            <person name="Zhang G."/>
        </authorList>
    </citation>
    <scope>NUCLEOTIDE SEQUENCE</scope>
    <source>
        <strain evidence="4">Zg-536</strain>
    </source>
</reference>
<dbReference type="PANTHER" id="PTHR33371:SF17">
    <property type="entry name" value="MCE-FAMILY PROTEIN MCE1B"/>
    <property type="match status" value="1"/>
</dbReference>
<feature type="transmembrane region" description="Helical" evidence="1">
    <location>
        <begin position="21"/>
        <end position="44"/>
    </location>
</feature>
<evidence type="ECO:0000313" key="4">
    <source>
        <dbReference type="EMBL" id="MBM9461133.1"/>
    </source>
</evidence>
<dbReference type="InterPro" id="IPR052336">
    <property type="entry name" value="MlaD_Phospholipid_Transporter"/>
</dbReference>
<feature type="domain" description="Mce/MlaD" evidence="2">
    <location>
        <begin position="47"/>
        <end position="130"/>
    </location>
</feature>
<keyword evidence="1" id="KW-0472">Membrane</keyword>
<evidence type="ECO:0000313" key="5">
    <source>
        <dbReference type="Proteomes" id="UP000663791"/>
    </source>
</evidence>
<dbReference type="Pfam" id="PF02470">
    <property type="entry name" value="MlaD"/>
    <property type="match status" value="1"/>
</dbReference>
<dbReference type="Proteomes" id="UP000663791">
    <property type="component" value="Unassembled WGS sequence"/>
</dbReference>
<proteinExistence type="predicted"/>
<keyword evidence="5" id="KW-1185">Reference proteome</keyword>
<dbReference type="InterPro" id="IPR005693">
    <property type="entry name" value="Mce"/>
</dbReference>
<evidence type="ECO:0000259" key="2">
    <source>
        <dbReference type="Pfam" id="PF02470"/>
    </source>
</evidence>
<evidence type="ECO:0000259" key="3">
    <source>
        <dbReference type="Pfam" id="PF11887"/>
    </source>
</evidence>
<dbReference type="AlphaFoldDB" id="A0A938Y6U3"/>
<dbReference type="InterPro" id="IPR003399">
    <property type="entry name" value="Mce/MlaD"/>
</dbReference>
<dbReference type="Pfam" id="PF11887">
    <property type="entry name" value="Mce4_CUP1"/>
    <property type="match status" value="1"/>
</dbReference>
<dbReference type="PANTHER" id="PTHR33371">
    <property type="entry name" value="INTERMEMBRANE PHOSPHOLIPID TRANSPORT SYSTEM BINDING PROTEIN MLAD-RELATED"/>
    <property type="match status" value="1"/>
</dbReference>
<dbReference type="GO" id="GO:0051701">
    <property type="term" value="P:biological process involved in interaction with host"/>
    <property type="evidence" value="ECO:0007669"/>
    <property type="project" value="TreeGrafter"/>
</dbReference>
<gene>
    <name evidence="4" type="ORF">JK386_14620</name>
</gene>
<sequence length="368" mass="39550">MSRPEPAVRAQSRIPSSAYKMAIFAAVTILLFGLLATVIGNVSFAPSRTFHAEFTDATGVTVGDKVRLSGVEVGRVTEVRLAGAGEAEPDWGARNARVSFTVDEDVPLFDSATLALRFENIVGRRYLAITEEPGGTPQQPGSTIEVARTSPALNLTVLFNGFQPLFRALDPEQTNRLADLMVRTLQGEGTTYASLMRATAGLTAELADADEVIGTVVDNLGAVLSTIAERDVRLTRLIVTFRDLMQGLSEDREEISAALPGLADLLSVSGDAIADVRGPLRGDVEQLAEVVETLDADRDVIAESLQRLPRRSRAQTRTGSYGSYFNFYVCGLELNVRLLGNEYLLSSPGLSANERATVCAGTERGNLQ</sequence>